<evidence type="ECO:0000256" key="9">
    <source>
        <dbReference type="ARBA" id="ARBA00073635"/>
    </source>
</evidence>
<protein>
    <recommendedName>
        <fullName evidence="9">Molybdopterin-synthase adenylyltransferase</fullName>
        <ecNumber evidence="8">2.7.7.80</ecNumber>
    </recommendedName>
    <alternativeName>
        <fullName evidence="12">MoaD protein adenylase</fullName>
    </alternativeName>
    <alternativeName>
        <fullName evidence="10">Molybdopterin-converting factor subunit 1 adenylase</fullName>
    </alternativeName>
    <alternativeName>
        <fullName evidence="11">Sulfur carrier protein MoaD adenylyltransferase</fullName>
    </alternativeName>
</protein>
<dbReference type="SUPFAM" id="SSF69572">
    <property type="entry name" value="Activating enzymes of the ubiquitin-like proteins"/>
    <property type="match status" value="1"/>
</dbReference>
<dbReference type="InterPro" id="IPR035985">
    <property type="entry name" value="Ubiquitin-activating_enz"/>
</dbReference>
<comment type="similarity">
    <text evidence="1">Belongs to the HesA/MoeB/ThiF family.</text>
</comment>
<dbReference type="Pfam" id="PF00899">
    <property type="entry name" value="ThiF"/>
    <property type="match status" value="1"/>
</dbReference>
<evidence type="ECO:0000256" key="4">
    <source>
        <dbReference type="ARBA" id="ARBA00022840"/>
    </source>
</evidence>
<dbReference type="CDD" id="cd00757">
    <property type="entry name" value="ThiF_MoeB_HesA_family"/>
    <property type="match status" value="1"/>
</dbReference>
<evidence type="ECO:0000256" key="5">
    <source>
        <dbReference type="ARBA" id="ARBA00052218"/>
    </source>
</evidence>
<keyword evidence="3" id="KW-0547">Nucleotide-binding</keyword>
<keyword evidence="4" id="KW-0067">ATP-binding</keyword>
<dbReference type="PANTHER" id="PTHR10953:SF240">
    <property type="entry name" value="SULFUR CARRIER PROTEIN THIS ADENYLYLTRANSFERASE"/>
    <property type="match status" value="1"/>
</dbReference>
<evidence type="ECO:0000256" key="10">
    <source>
        <dbReference type="ARBA" id="ARBA00075110"/>
    </source>
</evidence>
<dbReference type="GO" id="GO:0005829">
    <property type="term" value="C:cytosol"/>
    <property type="evidence" value="ECO:0007669"/>
    <property type="project" value="TreeGrafter"/>
</dbReference>
<proteinExistence type="inferred from homology"/>
<dbReference type="PANTHER" id="PTHR10953">
    <property type="entry name" value="UBIQUITIN-ACTIVATING ENZYME E1"/>
    <property type="match status" value="1"/>
</dbReference>
<dbReference type="GO" id="GO:0008146">
    <property type="term" value="F:sulfotransferase activity"/>
    <property type="evidence" value="ECO:0007669"/>
    <property type="project" value="TreeGrafter"/>
</dbReference>
<accession>A0A2Z6EXW4</accession>
<dbReference type="GO" id="GO:0005524">
    <property type="term" value="F:ATP binding"/>
    <property type="evidence" value="ECO:0007669"/>
    <property type="project" value="UniProtKB-KW"/>
</dbReference>
<dbReference type="GO" id="GO:0061605">
    <property type="term" value="F:molybdopterin-synthase adenylyltransferase activity"/>
    <property type="evidence" value="ECO:0007669"/>
    <property type="project" value="UniProtKB-EC"/>
</dbReference>
<comment type="subunit">
    <text evidence="7">Homodimer. Forms a stable heterotetrameric complex of 2 MoeB and 2 MoaD during adenylation of MoaD.</text>
</comment>
<dbReference type="EC" id="2.7.7.80" evidence="8"/>
<evidence type="ECO:0000256" key="3">
    <source>
        <dbReference type="ARBA" id="ARBA00022741"/>
    </source>
</evidence>
<name>A0A2Z6EXW4_9BURK</name>
<evidence type="ECO:0000256" key="2">
    <source>
        <dbReference type="ARBA" id="ARBA00022679"/>
    </source>
</evidence>
<feature type="domain" description="THIF-type NAD/FAD binding fold" evidence="13">
    <location>
        <begin position="9"/>
        <end position="244"/>
    </location>
</feature>
<dbReference type="InterPro" id="IPR045886">
    <property type="entry name" value="ThiF/MoeB/HesA"/>
</dbReference>
<dbReference type="NCBIfam" id="NF004281">
    <property type="entry name" value="PRK05690.1"/>
    <property type="match status" value="1"/>
</dbReference>
<dbReference type="Gene3D" id="3.40.50.720">
    <property type="entry name" value="NAD(P)-binding Rossmann-like Domain"/>
    <property type="match status" value="1"/>
</dbReference>
<reference evidence="14 15" key="1">
    <citation type="journal article" date="2018" name="Microbes Environ.">
        <title>Comparative Genomic Insights into Endofungal Lifestyles of Two Bacterial Endosymbionts, Mycoavidus cysteinexigens and Burkholderia rhizoxinica.</title>
        <authorList>
            <person name="Sharmin D."/>
            <person name="Guo Y."/>
            <person name="Nishizawa T."/>
            <person name="Ohshima S."/>
            <person name="Sato Y."/>
            <person name="Takashima Y."/>
            <person name="Narisawa K."/>
            <person name="Ohta H."/>
        </authorList>
    </citation>
    <scope>NUCLEOTIDE SEQUENCE [LARGE SCALE GENOMIC DNA]</scope>
    <source>
        <strain evidence="14 15">B1-EB</strain>
    </source>
</reference>
<evidence type="ECO:0000313" key="14">
    <source>
        <dbReference type="EMBL" id="BBE10303.1"/>
    </source>
</evidence>
<keyword evidence="2" id="KW-0808">Transferase</keyword>
<evidence type="ECO:0000259" key="13">
    <source>
        <dbReference type="Pfam" id="PF00899"/>
    </source>
</evidence>
<sequence>MNDAQLLRYSRHIFLDELGIEAQQLFLDAHILMIGAGGLGAPAALYLAAAGIGTLTLVDGDTVDLANLQRQIIYATETVGQPKVTAARAALLRLNPEIHVNALAVHADASLLDEWVARANVVLDCTDDFATRHIINQACLRHRKPLVSGAALRFDGQISTFDLRLAHSPCYACLFPAEPAPTEMSCSRSGVFAPLVGMIGSMQAAEALRLIAHAEAPLSGRLLSLDALHMHWRLLHIAQQPDCAACGAII</sequence>
<dbReference type="RefSeq" id="WP_045364294.1">
    <property type="nucleotide sequence ID" value="NZ_AP018150.1"/>
</dbReference>
<dbReference type="GO" id="GO:0004792">
    <property type="term" value="F:thiosulfate-cyanide sulfurtransferase activity"/>
    <property type="evidence" value="ECO:0007669"/>
    <property type="project" value="TreeGrafter"/>
</dbReference>
<dbReference type="Proteomes" id="UP000282597">
    <property type="component" value="Chromosome"/>
</dbReference>
<keyword evidence="15" id="KW-1185">Reference proteome</keyword>
<dbReference type="KEGG" id="mcys:MCB1EB_2142"/>
<comment type="catalytic activity">
    <reaction evidence="5">
        <text>[molybdopterin-synthase sulfur-carrier protein]-C-terminal Gly-Gly + ATP + H(+) = [molybdopterin-synthase sulfur-carrier protein]-C-terminal Gly-Gly-AMP + diphosphate</text>
        <dbReference type="Rhea" id="RHEA:43616"/>
        <dbReference type="Rhea" id="RHEA-COMP:12159"/>
        <dbReference type="Rhea" id="RHEA-COMP:12202"/>
        <dbReference type="ChEBI" id="CHEBI:15378"/>
        <dbReference type="ChEBI" id="CHEBI:30616"/>
        <dbReference type="ChEBI" id="CHEBI:33019"/>
        <dbReference type="ChEBI" id="CHEBI:90618"/>
        <dbReference type="ChEBI" id="CHEBI:90778"/>
        <dbReference type="EC" id="2.7.7.80"/>
    </reaction>
</comment>
<organism evidence="14 15">
    <name type="scientific">Mycoavidus cysteinexigens</name>
    <dbReference type="NCBI Taxonomy" id="1553431"/>
    <lineage>
        <taxon>Bacteria</taxon>
        <taxon>Pseudomonadati</taxon>
        <taxon>Pseudomonadota</taxon>
        <taxon>Betaproteobacteria</taxon>
        <taxon>Burkholderiales</taxon>
        <taxon>Burkholderiaceae</taxon>
        <taxon>Mycoavidus</taxon>
    </lineage>
</organism>
<comment type="function">
    <text evidence="6">Catalyzes the adenylation by ATP of the carboxyl group of the C-terminal glycine of sulfur carrier protein MoaD.</text>
</comment>
<evidence type="ECO:0000313" key="15">
    <source>
        <dbReference type="Proteomes" id="UP000282597"/>
    </source>
</evidence>
<evidence type="ECO:0000256" key="12">
    <source>
        <dbReference type="ARBA" id="ARBA00078531"/>
    </source>
</evidence>
<evidence type="ECO:0000256" key="6">
    <source>
        <dbReference type="ARBA" id="ARBA00055169"/>
    </source>
</evidence>
<evidence type="ECO:0000256" key="7">
    <source>
        <dbReference type="ARBA" id="ARBA00063809"/>
    </source>
</evidence>
<dbReference type="AlphaFoldDB" id="A0A2Z6EXW4"/>
<dbReference type="GO" id="GO:0008641">
    <property type="term" value="F:ubiquitin-like modifier activating enzyme activity"/>
    <property type="evidence" value="ECO:0007669"/>
    <property type="project" value="InterPro"/>
</dbReference>
<gene>
    <name evidence="14" type="ORF">MCB1EB_2142</name>
</gene>
<evidence type="ECO:0000256" key="8">
    <source>
        <dbReference type="ARBA" id="ARBA00066884"/>
    </source>
</evidence>
<dbReference type="EMBL" id="AP018150">
    <property type="protein sequence ID" value="BBE10303.1"/>
    <property type="molecule type" value="Genomic_DNA"/>
</dbReference>
<evidence type="ECO:0000256" key="1">
    <source>
        <dbReference type="ARBA" id="ARBA00009919"/>
    </source>
</evidence>
<evidence type="ECO:0000256" key="11">
    <source>
        <dbReference type="ARBA" id="ARBA00075328"/>
    </source>
</evidence>
<dbReference type="FunFam" id="3.40.50.720:FF:000033">
    <property type="entry name" value="Adenylyltransferase and sulfurtransferase MOCS3"/>
    <property type="match status" value="1"/>
</dbReference>
<dbReference type="InterPro" id="IPR000594">
    <property type="entry name" value="ThiF_NAD_FAD-bd"/>
</dbReference>